<dbReference type="InterPro" id="IPR005653">
    <property type="entry name" value="OstA-like_N"/>
</dbReference>
<dbReference type="GO" id="GO:0030288">
    <property type="term" value="C:outer membrane-bounded periplasmic space"/>
    <property type="evidence" value="ECO:0007669"/>
    <property type="project" value="TreeGrafter"/>
</dbReference>
<evidence type="ECO:0000259" key="4">
    <source>
        <dbReference type="Pfam" id="PF03968"/>
    </source>
</evidence>
<evidence type="ECO:0000256" key="1">
    <source>
        <dbReference type="ARBA" id="ARBA00022448"/>
    </source>
</evidence>
<name>A0A1G9DWT2_9RHOB</name>
<dbReference type="Pfam" id="PF03968">
    <property type="entry name" value="LptD_N"/>
    <property type="match status" value="1"/>
</dbReference>
<evidence type="ECO:0000256" key="3">
    <source>
        <dbReference type="ARBA" id="ARBA00022764"/>
    </source>
</evidence>
<dbReference type="GO" id="GO:0009279">
    <property type="term" value="C:cell outer membrane"/>
    <property type="evidence" value="ECO:0007669"/>
    <property type="project" value="TreeGrafter"/>
</dbReference>
<dbReference type="NCBIfam" id="TIGR03002">
    <property type="entry name" value="outer_YhbN_LptA"/>
    <property type="match status" value="1"/>
</dbReference>
<keyword evidence="1" id="KW-0813">Transport</keyword>
<evidence type="ECO:0000256" key="2">
    <source>
        <dbReference type="ARBA" id="ARBA00022729"/>
    </source>
</evidence>
<dbReference type="PANTHER" id="PTHR36504:SF1">
    <property type="entry name" value="LIPOPOLYSACCHARIDE EXPORT SYSTEM PROTEIN LPTA"/>
    <property type="match status" value="1"/>
</dbReference>
<sequence>MDLGRQDSGLPIEITSEKLRLDREANTALFEVNVIARQGSMTLKADRLLVEYTTNEEGGYTEVRRLTADGNVVLIQAKPDQPGAKPDIAEGDHAVYELATETIVMTGNVLVAQNDTVVTGDRLTYRLDTGQGLMEGNVNTLLVPKQSQ</sequence>
<dbReference type="InterPro" id="IPR052037">
    <property type="entry name" value="LPS_export_LptA"/>
</dbReference>
<keyword evidence="6" id="KW-1185">Reference proteome</keyword>
<feature type="domain" description="Organic solvent tolerance-like N-terminal" evidence="4">
    <location>
        <begin position="13"/>
        <end position="130"/>
    </location>
</feature>
<dbReference type="GO" id="GO:0015920">
    <property type="term" value="P:lipopolysaccharide transport"/>
    <property type="evidence" value="ECO:0007669"/>
    <property type="project" value="InterPro"/>
</dbReference>
<dbReference type="Gene3D" id="2.60.450.10">
    <property type="entry name" value="Lipopolysaccharide (LPS) transport protein A like domain"/>
    <property type="match status" value="1"/>
</dbReference>
<dbReference type="EMBL" id="FNFV01000004">
    <property type="protein sequence ID" value="SDK68308.1"/>
    <property type="molecule type" value="Genomic_DNA"/>
</dbReference>
<dbReference type="InterPro" id="IPR014340">
    <property type="entry name" value="LptA"/>
</dbReference>
<dbReference type="STRING" id="990712.SAMN05216257_10456"/>
<keyword evidence="3" id="KW-0574">Periplasm</keyword>
<reference evidence="6" key="1">
    <citation type="submission" date="2016-10" db="EMBL/GenBank/DDBJ databases">
        <authorList>
            <person name="Varghese N."/>
            <person name="Submissions S."/>
        </authorList>
    </citation>
    <scope>NUCLEOTIDE SEQUENCE [LARGE SCALE GENOMIC DNA]</scope>
    <source>
        <strain evidence="6">CGMCC 1.10789</strain>
    </source>
</reference>
<gene>
    <name evidence="5" type="ORF">SAMN05216257_10456</name>
</gene>
<proteinExistence type="predicted"/>
<keyword evidence="2" id="KW-0732">Signal</keyword>
<accession>A0A1G9DWT2</accession>
<dbReference type="GO" id="GO:0017089">
    <property type="term" value="F:glycolipid transfer activity"/>
    <property type="evidence" value="ECO:0007669"/>
    <property type="project" value="TreeGrafter"/>
</dbReference>
<evidence type="ECO:0000313" key="6">
    <source>
        <dbReference type="Proteomes" id="UP000199328"/>
    </source>
</evidence>
<organism evidence="5 6">
    <name type="scientific">Meinhardsimonia xiamenensis</name>
    <dbReference type="NCBI Taxonomy" id="990712"/>
    <lineage>
        <taxon>Bacteria</taxon>
        <taxon>Pseudomonadati</taxon>
        <taxon>Pseudomonadota</taxon>
        <taxon>Alphaproteobacteria</taxon>
        <taxon>Rhodobacterales</taxon>
        <taxon>Paracoccaceae</taxon>
        <taxon>Meinhardsimonia</taxon>
    </lineage>
</organism>
<evidence type="ECO:0000313" key="5">
    <source>
        <dbReference type="EMBL" id="SDK68308.1"/>
    </source>
</evidence>
<dbReference type="PANTHER" id="PTHR36504">
    <property type="entry name" value="LIPOPOLYSACCHARIDE EXPORT SYSTEM PROTEIN LPTA"/>
    <property type="match status" value="1"/>
</dbReference>
<protein>
    <submittedName>
        <fullName evidence="5">Lipopolysaccharide export system protein LptA</fullName>
    </submittedName>
</protein>
<dbReference type="AlphaFoldDB" id="A0A1G9DWT2"/>
<dbReference type="Proteomes" id="UP000199328">
    <property type="component" value="Unassembled WGS sequence"/>
</dbReference>
<dbReference type="GO" id="GO:0001530">
    <property type="term" value="F:lipopolysaccharide binding"/>
    <property type="evidence" value="ECO:0007669"/>
    <property type="project" value="InterPro"/>
</dbReference>